<gene>
    <name evidence="1" type="ORF">PL9631_710057</name>
</gene>
<comment type="caution">
    <text evidence="1">The sequence shown here is derived from an EMBL/GenBank/DDBJ whole genome shotgun (WGS) entry which is preliminary data.</text>
</comment>
<evidence type="ECO:0000313" key="1">
    <source>
        <dbReference type="EMBL" id="VXD23257.1"/>
    </source>
</evidence>
<dbReference type="AlphaFoldDB" id="A0A7Z9BVD2"/>
<sequence>MNHLQADVLVIGGGTGGTAAALQAARRGAKTILVSPWSMLGGMLTSGGVVAPDGNELVAFQTGIWGAFLRELNHRQPEGLDNGWVSFFTYHPQIGANIFADWVKAEPNLLWIPEQEPLEVIKQGNIITEVRFNSCTIQAQIIIDGTELGDLLELAEIPYRWGWELQGKWQEPSAPIELSTLMKTTPVQAPTWVFIMEDFGEGNIAPEIPIPPIDTPELFTNAWKNYDIESFLNYGRLPNNKFMINWPIQGNDYDQNLDRLITSNSERLQFWQESFYHSLSFARFIQTKLGRRYGLAMGTFPLENRPNFNSNPDILSAFALHPYYRESRRIQGLTTIIEQDILPIETGCIATLPFNETGECEAIAIGNYANDHHYTQFQLTLQPKSLRWGGRWTGTPFTIPYRALIPINTENVLVCEKNISVSHIANGATRLQPVVLGIGQAAGMAAALCIEQGIQPQELSIRTLQNALLTDNIAPQAVIPLFNLPPDHPDWLYWQSYYLNHPELYPIDGYCPASPNPCHPAKNSHAFEGIFQRQSHQDYRFTLTQGQFTGQTWKLVTLYPEINEQLQNIPTLSPLKVYGRLNLSGQWLILEGL</sequence>
<dbReference type="SUPFAM" id="SSF51905">
    <property type="entry name" value="FAD/NAD(P)-binding domain"/>
    <property type="match status" value="1"/>
</dbReference>
<dbReference type="GO" id="GO:0008734">
    <property type="term" value="F:L-aspartate oxidase activity"/>
    <property type="evidence" value="ECO:0007669"/>
    <property type="project" value="InterPro"/>
</dbReference>
<proteinExistence type="predicted"/>
<evidence type="ECO:0000313" key="2">
    <source>
        <dbReference type="Proteomes" id="UP000182190"/>
    </source>
</evidence>
<dbReference type="RefSeq" id="WP_083621153.1">
    <property type="nucleotide sequence ID" value="NZ_LR735016.1"/>
</dbReference>
<organism evidence="1 2">
    <name type="scientific">Planktothrix paucivesiculata PCC 9631</name>
    <dbReference type="NCBI Taxonomy" id="671071"/>
    <lineage>
        <taxon>Bacteria</taxon>
        <taxon>Bacillati</taxon>
        <taxon>Cyanobacteriota</taxon>
        <taxon>Cyanophyceae</taxon>
        <taxon>Oscillatoriophycideae</taxon>
        <taxon>Oscillatoriales</taxon>
        <taxon>Microcoleaceae</taxon>
        <taxon>Planktothrix</taxon>
    </lineage>
</organism>
<dbReference type="Pfam" id="PF12831">
    <property type="entry name" value="FAD_oxidored"/>
    <property type="match status" value="1"/>
</dbReference>
<dbReference type="PANTHER" id="PTHR42716">
    <property type="entry name" value="L-ASPARTATE OXIDASE"/>
    <property type="match status" value="1"/>
</dbReference>
<dbReference type="InterPro" id="IPR005288">
    <property type="entry name" value="NadB"/>
</dbReference>
<dbReference type="GO" id="GO:0009435">
    <property type="term" value="P:NAD+ biosynthetic process"/>
    <property type="evidence" value="ECO:0007669"/>
    <property type="project" value="InterPro"/>
</dbReference>
<name>A0A7Z9BVD2_9CYAN</name>
<dbReference type="Proteomes" id="UP000182190">
    <property type="component" value="Unassembled WGS sequence"/>
</dbReference>
<dbReference type="InterPro" id="IPR036188">
    <property type="entry name" value="FAD/NAD-bd_sf"/>
</dbReference>
<keyword evidence="2" id="KW-1185">Reference proteome</keyword>
<dbReference type="PANTHER" id="PTHR42716:SF3">
    <property type="entry name" value="SLL1913 PROTEIN"/>
    <property type="match status" value="1"/>
</dbReference>
<dbReference type="OrthoDB" id="500092at2"/>
<dbReference type="EMBL" id="CZCS02000214">
    <property type="protein sequence ID" value="VXD23257.1"/>
    <property type="molecule type" value="Genomic_DNA"/>
</dbReference>
<dbReference type="Gene3D" id="3.50.50.60">
    <property type="entry name" value="FAD/NAD(P)-binding domain"/>
    <property type="match status" value="1"/>
</dbReference>
<reference evidence="1" key="1">
    <citation type="submission" date="2019-10" db="EMBL/GenBank/DDBJ databases">
        <authorList>
            <consortium name="Genoscope - CEA"/>
            <person name="William W."/>
        </authorList>
    </citation>
    <scope>NUCLEOTIDE SEQUENCE [LARGE SCALE GENOMIC DNA]</scope>
    <source>
        <strain evidence="1">BBR_PRJEB10994</strain>
    </source>
</reference>
<accession>A0A7Z9BVD2</accession>
<protein>
    <submittedName>
        <fullName evidence="1">FAD-dependent pyridine nucleotide-disulfide oxidoreductase</fullName>
    </submittedName>
</protein>